<feature type="compositionally biased region" description="Basic and acidic residues" evidence="1">
    <location>
        <begin position="19"/>
        <end position="43"/>
    </location>
</feature>
<dbReference type="EMBL" id="JAUPFM010000074">
    <property type="protein sequence ID" value="KAK2814246.1"/>
    <property type="molecule type" value="Genomic_DNA"/>
</dbReference>
<dbReference type="AlphaFoldDB" id="A0AA88II61"/>
<keyword evidence="3" id="KW-1185">Reference proteome</keyword>
<name>A0AA88II61_CHASR</name>
<evidence type="ECO:0000256" key="1">
    <source>
        <dbReference type="SAM" id="MobiDB-lite"/>
    </source>
</evidence>
<gene>
    <name evidence="2" type="ORF">Q5P01_000693</name>
</gene>
<proteinExistence type="predicted"/>
<protein>
    <submittedName>
        <fullName evidence="2">Uncharacterized protein</fullName>
    </submittedName>
</protein>
<evidence type="ECO:0000313" key="2">
    <source>
        <dbReference type="EMBL" id="KAK2814246.1"/>
    </source>
</evidence>
<dbReference type="Proteomes" id="UP001187415">
    <property type="component" value="Unassembled WGS sequence"/>
</dbReference>
<accession>A0AA88II61</accession>
<feature type="region of interest" description="Disordered" evidence="1">
    <location>
        <begin position="176"/>
        <end position="206"/>
    </location>
</feature>
<reference evidence="2" key="1">
    <citation type="submission" date="2023-07" db="EMBL/GenBank/DDBJ databases">
        <title>Chromosome-level Genome Assembly of Striped Snakehead (Channa striata).</title>
        <authorList>
            <person name="Liu H."/>
        </authorList>
    </citation>
    <scope>NUCLEOTIDE SEQUENCE</scope>
    <source>
        <strain evidence="2">Gz</strain>
        <tissue evidence="2">Muscle</tissue>
    </source>
</reference>
<feature type="region of interest" description="Disordered" evidence="1">
    <location>
        <begin position="1"/>
        <end position="46"/>
    </location>
</feature>
<evidence type="ECO:0000313" key="3">
    <source>
        <dbReference type="Proteomes" id="UP001187415"/>
    </source>
</evidence>
<organism evidence="2 3">
    <name type="scientific">Channa striata</name>
    <name type="common">Snakehead murrel</name>
    <name type="synonym">Ophicephalus striatus</name>
    <dbReference type="NCBI Taxonomy" id="64152"/>
    <lineage>
        <taxon>Eukaryota</taxon>
        <taxon>Metazoa</taxon>
        <taxon>Chordata</taxon>
        <taxon>Craniata</taxon>
        <taxon>Vertebrata</taxon>
        <taxon>Euteleostomi</taxon>
        <taxon>Actinopterygii</taxon>
        <taxon>Neopterygii</taxon>
        <taxon>Teleostei</taxon>
        <taxon>Neoteleostei</taxon>
        <taxon>Acanthomorphata</taxon>
        <taxon>Anabantaria</taxon>
        <taxon>Anabantiformes</taxon>
        <taxon>Channoidei</taxon>
        <taxon>Channidae</taxon>
        <taxon>Channa</taxon>
    </lineage>
</organism>
<comment type="caution">
    <text evidence="2">The sequence shown here is derived from an EMBL/GenBank/DDBJ whole genome shotgun (WGS) entry which is preliminary data.</text>
</comment>
<sequence>MARLTSAPAGPYLGGGEMRGGEPRPRPAPRDQAQAHHRDRSSDCDPGPGGAVVAGALCGADRLLLIYCESTISVYTFPLGYSVASQGVGHSEAIGLSGFLDRCGRQSEFHGAAESNFTKPSVTFSKAGARREVGGEIRGLGEKVSVSSSSYQCQVGNAMVSSYEPSSALRQAMEELNADPKADRRISGHLGLRVRGESKSADTTAP</sequence>